<dbReference type="PANTHER" id="PTHR22966:SF61">
    <property type="entry name" value="2-AMINOETHANETHIOL DIOXYGENASE"/>
    <property type="match status" value="1"/>
</dbReference>
<protein>
    <submittedName>
        <fullName evidence="4">2-aminoethanethiol dioxygenase</fullName>
    </submittedName>
</protein>
<dbReference type="Proteomes" id="UP000076502">
    <property type="component" value="Unassembled WGS sequence"/>
</dbReference>
<keyword evidence="4" id="KW-0223">Dioxygenase</keyword>
<evidence type="ECO:0000313" key="4">
    <source>
        <dbReference type="EMBL" id="KZC14857.1"/>
    </source>
</evidence>
<dbReference type="EMBL" id="KQ435130">
    <property type="protein sequence ID" value="KZC14857.1"/>
    <property type="molecule type" value="Genomic_DNA"/>
</dbReference>
<proteinExistence type="predicted"/>
<gene>
    <name evidence="4" type="ORF">WN55_07512</name>
</gene>
<evidence type="ECO:0000256" key="1">
    <source>
        <dbReference type="ARBA" id="ARBA00022723"/>
    </source>
</evidence>
<reference evidence="4 5" key="1">
    <citation type="submission" date="2015-07" db="EMBL/GenBank/DDBJ databases">
        <title>The genome of Dufourea novaeangliae.</title>
        <authorList>
            <person name="Pan H."/>
            <person name="Kapheim K."/>
        </authorList>
    </citation>
    <scope>NUCLEOTIDE SEQUENCE [LARGE SCALE GENOMIC DNA]</scope>
    <source>
        <strain evidence="4">0120121106</strain>
        <tissue evidence="4">Whole body</tissue>
    </source>
</reference>
<keyword evidence="3" id="KW-0408">Iron</keyword>
<dbReference type="InterPro" id="IPR011051">
    <property type="entry name" value="RmlC_Cupin_sf"/>
</dbReference>
<dbReference type="AlphaFoldDB" id="A0A154PSW8"/>
<dbReference type="GO" id="GO:0046872">
    <property type="term" value="F:metal ion binding"/>
    <property type="evidence" value="ECO:0007669"/>
    <property type="project" value="UniProtKB-KW"/>
</dbReference>
<evidence type="ECO:0000313" key="5">
    <source>
        <dbReference type="Proteomes" id="UP000076502"/>
    </source>
</evidence>
<dbReference type="Pfam" id="PF07847">
    <property type="entry name" value="PCO_ADO"/>
    <property type="match status" value="1"/>
</dbReference>
<keyword evidence="1" id="KW-0479">Metal-binding</keyword>
<keyword evidence="5" id="KW-1185">Reference proteome</keyword>
<dbReference type="CDD" id="cd20289">
    <property type="entry name" value="cupin_ADO"/>
    <property type="match status" value="1"/>
</dbReference>
<dbReference type="OrthoDB" id="271433at2759"/>
<dbReference type="SUPFAM" id="SSF51182">
    <property type="entry name" value="RmlC-like cupins"/>
    <property type="match status" value="1"/>
</dbReference>
<dbReference type="GO" id="GO:0016702">
    <property type="term" value="F:oxidoreductase activity, acting on single donors with incorporation of molecular oxygen, incorporation of two atoms of oxygen"/>
    <property type="evidence" value="ECO:0007669"/>
    <property type="project" value="InterPro"/>
</dbReference>
<sequence length="230" mass="25843">MTSAIEILWKQALKTFDGRRNVGFKLCQKNFDKLWNLMNKITADDVNLNKQVLDFIQIQAAPMCVIDIFENKDLTISIFILKHGVTMPMHDHPGMHGFLKVISGAVQLNSYTLNTSDDHIIKLNKEIAAFRHRPIYVHNSSPACILTPREKNLHEISCIEGPAAFLDILSPPYDVDDCGKGPRPCTFFKAISSKLCTDLPDVIEEVKLLVFEGLPDFNSASLKYTGPPLM</sequence>
<dbReference type="OMA" id="RCIWGKL"/>
<evidence type="ECO:0000256" key="3">
    <source>
        <dbReference type="ARBA" id="ARBA00023004"/>
    </source>
</evidence>
<name>A0A154PSW8_DUFNO</name>
<dbReference type="InterPro" id="IPR012864">
    <property type="entry name" value="PCO/ADO"/>
</dbReference>
<dbReference type="Gene3D" id="2.60.120.10">
    <property type="entry name" value="Jelly Rolls"/>
    <property type="match status" value="1"/>
</dbReference>
<accession>A0A154PSW8</accession>
<keyword evidence="2" id="KW-0560">Oxidoreductase</keyword>
<dbReference type="PANTHER" id="PTHR22966">
    <property type="entry name" value="2-AMINOETHANETHIOL DIOXYGENASE"/>
    <property type="match status" value="1"/>
</dbReference>
<dbReference type="STRING" id="178035.A0A154PSW8"/>
<organism evidence="4 5">
    <name type="scientific">Dufourea novaeangliae</name>
    <name type="common">Sweat bee</name>
    <dbReference type="NCBI Taxonomy" id="178035"/>
    <lineage>
        <taxon>Eukaryota</taxon>
        <taxon>Metazoa</taxon>
        <taxon>Ecdysozoa</taxon>
        <taxon>Arthropoda</taxon>
        <taxon>Hexapoda</taxon>
        <taxon>Insecta</taxon>
        <taxon>Pterygota</taxon>
        <taxon>Neoptera</taxon>
        <taxon>Endopterygota</taxon>
        <taxon>Hymenoptera</taxon>
        <taxon>Apocrita</taxon>
        <taxon>Aculeata</taxon>
        <taxon>Apoidea</taxon>
        <taxon>Anthophila</taxon>
        <taxon>Halictidae</taxon>
        <taxon>Rophitinae</taxon>
        <taxon>Dufourea</taxon>
    </lineage>
</organism>
<evidence type="ECO:0000256" key="2">
    <source>
        <dbReference type="ARBA" id="ARBA00023002"/>
    </source>
</evidence>
<dbReference type="InterPro" id="IPR014710">
    <property type="entry name" value="RmlC-like_jellyroll"/>
</dbReference>
<dbReference type="GO" id="GO:0005739">
    <property type="term" value="C:mitochondrion"/>
    <property type="evidence" value="ECO:0007669"/>
    <property type="project" value="TreeGrafter"/>
</dbReference>